<reference evidence="2 3" key="1">
    <citation type="journal article" date="2015" name="Nature">
        <title>rRNA introns, odd ribosomes, and small enigmatic genomes across a large radiation of phyla.</title>
        <authorList>
            <person name="Brown C.T."/>
            <person name="Hug L.A."/>
            <person name="Thomas B.C."/>
            <person name="Sharon I."/>
            <person name="Castelle C.J."/>
            <person name="Singh A."/>
            <person name="Wilkins M.J."/>
            <person name="Williams K.H."/>
            <person name="Banfield J.F."/>
        </authorList>
    </citation>
    <scope>NUCLEOTIDE SEQUENCE [LARGE SCALE GENOMIC DNA]</scope>
</reference>
<keyword evidence="1" id="KW-0472">Membrane</keyword>
<proteinExistence type="predicted"/>
<protein>
    <submittedName>
        <fullName evidence="2">Uncharacterized protein</fullName>
    </submittedName>
</protein>
<name>A0A0G1EP95_9BACT</name>
<dbReference type="EMBL" id="LCGH01000001">
    <property type="protein sequence ID" value="KKT11886.1"/>
    <property type="molecule type" value="Genomic_DNA"/>
</dbReference>
<organism evidence="2 3">
    <name type="scientific">Candidatus Nomurabacteria bacterium GW2011_GWF2_43_24</name>
    <dbReference type="NCBI Taxonomy" id="1618778"/>
    <lineage>
        <taxon>Bacteria</taxon>
        <taxon>Candidatus Nomuraibacteriota</taxon>
    </lineage>
</organism>
<keyword evidence="1" id="KW-1133">Transmembrane helix</keyword>
<accession>A0A0G1EP95</accession>
<dbReference type="AlphaFoldDB" id="A0A0G1EP95"/>
<evidence type="ECO:0000313" key="3">
    <source>
        <dbReference type="Proteomes" id="UP000033907"/>
    </source>
</evidence>
<evidence type="ECO:0000313" key="2">
    <source>
        <dbReference type="EMBL" id="KKT11886.1"/>
    </source>
</evidence>
<dbReference type="Proteomes" id="UP000033907">
    <property type="component" value="Unassembled WGS sequence"/>
</dbReference>
<keyword evidence="1" id="KW-0812">Transmembrane</keyword>
<comment type="caution">
    <text evidence="2">The sequence shown here is derived from an EMBL/GenBank/DDBJ whole genome shotgun (WGS) entry which is preliminary data.</text>
</comment>
<evidence type="ECO:0000256" key="1">
    <source>
        <dbReference type="SAM" id="Phobius"/>
    </source>
</evidence>
<gene>
    <name evidence="2" type="ORF">UV91_C0001G0098</name>
</gene>
<sequence length="108" mass="12089">MKKLDNNQKGISIIGVLVLAVIIILVLSYFNISIKAVVESPTGQENINYVAGGTKSLWTAYLAEPVSYLWNDVWIDIFWKGFISNMERIRDGQPTDFDKAGDALKLPQ</sequence>
<feature type="transmembrane region" description="Helical" evidence="1">
    <location>
        <begin position="12"/>
        <end position="32"/>
    </location>
</feature>